<gene>
    <name evidence="1" type="ORF">DFJ43DRAFT_1134541</name>
</gene>
<evidence type="ECO:0000313" key="1">
    <source>
        <dbReference type="EMBL" id="KAJ3716723.1"/>
    </source>
</evidence>
<keyword evidence="2" id="KW-1185">Reference proteome</keyword>
<dbReference type="PANTHER" id="PTHR35871:SF1">
    <property type="entry name" value="CXC1-LIKE CYSTEINE CLUSTER ASSOCIATED WITH KDZ TRANSPOSASES DOMAIN-CONTAINING PROTEIN"/>
    <property type="match status" value="1"/>
</dbReference>
<name>A0AA38J854_9AGAR</name>
<comment type="caution">
    <text evidence="1">The sequence shown here is derived from an EMBL/GenBank/DDBJ whole genome shotgun (WGS) entry which is preliminary data.</text>
</comment>
<proteinExistence type="predicted"/>
<accession>A0AA38J854</accession>
<dbReference type="Proteomes" id="UP001176059">
    <property type="component" value="Unassembled WGS sequence"/>
</dbReference>
<organism evidence="1 2">
    <name type="scientific">Lentinula guzmanii</name>
    <dbReference type="NCBI Taxonomy" id="2804957"/>
    <lineage>
        <taxon>Eukaryota</taxon>
        <taxon>Fungi</taxon>
        <taxon>Dikarya</taxon>
        <taxon>Basidiomycota</taxon>
        <taxon>Agaricomycotina</taxon>
        <taxon>Agaricomycetes</taxon>
        <taxon>Agaricomycetidae</taxon>
        <taxon>Agaricales</taxon>
        <taxon>Marasmiineae</taxon>
        <taxon>Omphalotaceae</taxon>
        <taxon>Lentinula</taxon>
    </lineage>
</organism>
<reference evidence="1" key="2">
    <citation type="journal article" date="2023" name="Proc. Natl. Acad. Sci. U.S.A.">
        <title>A global phylogenomic analysis of the shiitake genus Lentinula.</title>
        <authorList>
            <person name="Sierra-Patev S."/>
            <person name="Min B."/>
            <person name="Naranjo-Ortiz M."/>
            <person name="Looney B."/>
            <person name="Konkel Z."/>
            <person name="Slot J.C."/>
            <person name="Sakamoto Y."/>
            <person name="Steenwyk J.L."/>
            <person name="Rokas A."/>
            <person name="Carro J."/>
            <person name="Camarero S."/>
            <person name="Ferreira P."/>
            <person name="Molpeceres G."/>
            <person name="Ruiz-Duenas F.J."/>
            <person name="Serrano A."/>
            <person name="Henrissat B."/>
            <person name="Drula E."/>
            <person name="Hughes K.W."/>
            <person name="Mata J.L."/>
            <person name="Ishikawa N.K."/>
            <person name="Vargas-Isla R."/>
            <person name="Ushijima S."/>
            <person name="Smith C.A."/>
            <person name="Donoghue J."/>
            <person name="Ahrendt S."/>
            <person name="Andreopoulos W."/>
            <person name="He G."/>
            <person name="LaButti K."/>
            <person name="Lipzen A."/>
            <person name="Ng V."/>
            <person name="Riley R."/>
            <person name="Sandor L."/>
            <person name="Barry K."/>
            <person name="Martinez A.T."/>
            <person name="Xiao Y."/>
            <person name="Gibbons J.G."/>
            <person name="Terashima K."/>
            <person name="Grigoriev I.V."/>
            <person name="Hibbett D."/>
        </authorList>
    </citation>
    <scope>NUCLEOTIDE SEQUENCE</scope>
    <source>
        <strain evidence="1">ET3784</strain>
    </source>
</reference>
<dbReference type="EMBL" id="JANVFO010000077">
    <property type="protein sequence ID" value="KAJ3716723.1"/>
    <property type="molecule type" value="Genomic_DNA"/>
</dbReference>
<sequence>MLNLYTTPESSTYREWQQSSIQASIVLRKNHTQVSTPTSKIHTRNAKSLPVLASAGPKAYSCNEYIEKRKIPVNPFGSWAKSLLETHPDLKDEVMQHLLSVGKYVQAHDINDVKGKYGLEDTIPISTAKCWMKELKFHWVRNHVGQYVDGHERADVVHYRQEVFLPAWYRIEGKKRSWTADNVEELAQWVADGVSPEPYAKGEGISLMVADFVSADYGWLCSKDGKELARVIFCPGKNCDGYFDNDDILAQTYHVFVFDNATTHLKRAEDALSAHKMPKFTPKEGTNWGVEVTLKAPDGSTVYDEKGKPKKTKIRMTNGKFADGTAQEFYFPAGHSCAGIFKGMAQILLERGHMNAHALRSECPKFKCDPLLEGKCCCRRLLFNEPDFAADCFEVLFFPKFHCELNFIEQCWGSAKRNYRLMPTSSKEKISDLITMFARRSRRFMDAYHQGLTGKQAAWAGKKYHGH</sequence>
<dbReference type="PANTHER" id="PTHR35871">
    <property type="entry name" value="EXPRESSED PROTEIN"/>
    <property type="match status" value="1"/>
</dbReference>
<dbReference type="AlphaFoldDB" id="A0AA38J854"/>
<evidence type="ECO:0000313" key="2">
    <source>
        <dbReference type="Proteomes" id="UP001176059"/>
    </source>
</evidence>
<reference evidence="1" key="1">
    <citation type="submission" date="2022-08" db="EMBL/GenBank/DDBJ databases">
        <authorList>
            <consortium name="DOE Joint Genome Institute"/>
            <person name="Min B."/>
            <person name="Sierra-Patev S."/>
            <person name="Naranjo-Ortiz M."/>
            <person name="Looney B."/>
            <person name="Konkel Z."/>
            <person name="Slot J.C."/>
            <person name="Sakamoto Y."/>
            <person name="Steenwyk J.L."/>
            <person name="Rokas A."/>
            <person name="Carro J."/>
            <person name="Camarero S."/>
            <person name="Ferreira P."/>
            <person name="Molpeceres G."/>
            <person name="Ruiz-duenas F.J."/>
            <person name="Serrano A."/>
            <person name="Henrissat B."/>
            <person name="Drula E."/>
            <person name="Hughes K.W."/>
            <person name="Mata J.L."/>
            <person name="Ishikawa N.K."/>
            <person name="Vargas-Isla R."/>
            <person name="Ushijima S."/>
            <person name="Smith C.A."/>
            <person name="Ahrendt S."/>
            <person name="Andreopoulos W."/>
            <person name="He G."/>
            <person name="LaButti K."/>
            <person name="Lipzen A."/>
            <person name="Ng V."/>
            <person name="Riley R."/>
            <person name="Sandor L."/>
            <person name="Barry K."/>
            <person name="Martinez A.T."/>
            <person name="Xiao Y."/>
            <person name="Gibbons J.G."/>
            <person name="Terashima K."/>
            <person name="Hibbett D.S."/>
            <person name="Grigoriev I.V."/>
        </authorList>
    </citation>
    <scope>NUCLEOTIDE SEQUENCE</scope>
    <source>
        <strain evidence="1">ET3784</strain>
    </source>
</reference>
<protein>
    <submittedName>
        <fullName evidence="1">Uncharacterized protein</fullName>
    </submittedName>
</protein>